<dbReference type="VEuPathDB" id="FungiDB:yc1106_08368"/>
<feature type="compositionally biased region" description="Basic and acidic residues" evidence="1">
    <location>
        <begin position="125"/>
        <end position="136"/>
    </location>
</feature>
<feature type="compositionally biased region" description="Polar residues" evidence="1">
    <location>
        <begin position="67"/>
        <end position="82"/>
    </location>
</feature>
<gene>
    <name evidence="2" type="ORF">yc1106_08368</name>
</gene>
<accession>A0A9Q8ZGL2</accession>
<protein>
    <submittedName>
        <fullName evidence="2">Uncharacterized protein</fullName>
    </submittedName>
</protein>
<organism evidence="2 3">
    <name type="scientific">Curvularia clavata</name>
    <dbReference type="NCBI Taxonomy" id="95742"/>
    <lineage>
        <taxon>Eukaryota</taxon>
        <taxon>Fungi</taxon>
        <taxon>Dikarya</taxon>
        <taxon>Ascomycota</taxon>
        <taxon>Pezizomycotina</taxon>
        <taxon>Dothideomycetes</taxon>
        <taxon>Pleosporomycetidae</taxon>
        <taxon>Pleosporales</taxon>
        <taxon>Pleosporineae</taxon>
        <taxon>Pleosporaceae</taxon>
        <taxon>Curvularia</taxon>
    </lineage>
</organism>
<feature type="compositionally biased region" description="Polar residues" evidence="1">
    <location>
        <begin position="655"/>
        <end position="664"/>
    </location>
</feature>
<dbReference type="Proteomes" id="UP001056012">
    <property type="component" value="Chromosome 6"/>
</dbReference>
<feature type="compositionally biased region" description="Low complexity" evidence="1">
    <location>
        <begin position="27"/>
        <end position="40"/>
    </location>
</feature>
<dbReference type="AlphaFoldDB" id="A0A9Q8ZGL2"/>
<keyword evidence="3" id="KW-1185">Reference proteome</keyword>
<feature type="compositionally biased region" description="Low complexity" evidence="1">
    <location>
        <begin position="111"/>
        <end position="121"/>
    </location>
</feature>
<feature type="region of interest" description="Disordered" evidence="1">
    <location>
        <begin position="651"/>
        <end position="681"/>
    </location>
</feature>
<dbReference type="EMBL" id="CP089279">
    <property type="protein sequence ID" value="USP81094.1"/>
    <property type="molecule type" value="Genomic_DNA"/>
</dbReference>
<feature type="region of interest" description="Disordered" evidence="1">
    <location>
        <begin position="1"/>
        <end position="136"/>
    </location>
</feature>
<evidence type="ECO:0000313" key="3">
    <source>
        <dbReference type="Proteomes" id="UP001056012"/>
    </source>
</evidence>
<name>A0A9Q8ZGL2_CURCL</name>
<sequence length="681" mass="75401">MKPHKKSIRDFFSPAPRTSQSSQESLPGQPQTSPHSPPQHLLRRHNLTATPDRDTTLVPIPAPAPPQTSALPGTSKRITSNGKDVVLNSDSESDSLPDLDFGIPAPRPSTPKKTTTTTITTRSKRTSENDEDGLRMPTKKVKDDKRKFNNLVQTVQKNLETERRIQEHKAVLDEPIQEPATKRITINEETLGQAVQDDGDDPEKAHRLFQAMQRTNVAQMESVFYFFGDAADTISVQTKFPMAALPQHRWASILQIPSTRDQAFMTGVAQQIFRVQELPKELASWMIDQICCSQNEALNCKYLQVLEAHHEHLHALLDPQRLNVMFKSIGANMTQLDASTQLLPVSVPRSETKTHLPSSLKSITRLLARAAPWLHATTRARALYLLCHVCLDNRVTSDFDILQAVQDTMEAIMCNFADNTRLISGVGGPPTQQDVQFLIASQLNDFTTQLLTKVTHPVLQRNLTCALPAKCPLTAYLQRYLALSFLVHPAPVNMPLTDQKAHDLVLEHVAESPDFFVNKNTDYDHLAARLALLDIAIGPGLLTVPYQPLPSSTHASVGSSPVQAPVPASSEVRQFNEQIDALAQQIKLLGNSIVEAGAVVDITILETKNSVERICARLEHASRIGGKKVHNVFGSEEEDAQLRLNRFFKKKTGRPSPSVSSGGIFNQDEDSDLDLVDPTKT</sequence>
<feature type="compositionally biased region" description="Polar residues" evidence="1">
    <location>
        <begin position="16"/>
        <end position="26"/>
    </location>
</feature>
<evidence type="ECO:0000256" key="1">
    <source>
        <dbReference type="SAM" id="MobiDB-lite"/>
    </source>
</evidence>
<proteinExistence type="predicted"/>
<reference evidence="2" key="1">
    <citation type="submission" date="2021-12" db="EMBL/GenBank/DDBJ databases">
        <title>Curvularia clavata genome.</title>
        <authorList>
            <person name="Cao Y."/>
        </authorList>
    </citation>
    <scope>NUCLEOTIDE SEQUENCE</scope>
    <source>
        <strain evidence="2">Yc1106</strain>
    </source>
</reference>
<evidence type="ECO:0000313" key="2">
    <source>
        <dbReference type="EMBL" id="USP81094.1"/>
    </source>
</evidence>
<dbReference type="OrthoDB" id="5350396at2759"/>